<protein>
    <recommendedName>
        <fullName evidence="3">LysM domain-containing protein</fullName>
    </recommendedName>
</protein>
<evidence type="ECO:0000259" key="3">
    <source>
        <dbReference type="PROSITE" id="PS51782"/>
    </source>
</evidence>
<dbReference type="SUPFAM" id="SSF54106">
    <property type="entry name" value="LysM domain"/>
    <property type="match status" value="1"/>
</dbReference>
<dbReference type="InterPro" id="IPR036779">
    <property type="entry name" value="LysM_dom_sf"/>
</dbReference>
<feature type="domain" description="LysM" evidence="3">
    <location>
        <begin position="18"/>
        <end position="63"/>
    </location>
</feature>
<dbReference type="Pfam" id="PF01551">
    <property type="entry name" value="Peptidase_M23"/>
    <property type="match status" value="1"/>
</dbReference>
<dbReference type="Pfam" id="PF01476">
    <property type="entry name" value="LysM"/>
    <property type="match status" value="1"/>
</dbReference>
<evidence type="ECO:0000313" key="4">
    <source>
        <dbReference type="EMBL" id="GEM46706.1"/>
    </source>
</evidence>
<dbReference type="Proteomes" id="UP000321306">
    <property type="component" value="Unassembled WGS sequence"/>
</dbReference>
<dbReference type="OrthoDB" id="9814460at2"/>
<name>A0A511N2Q1_DEIC1</name>
<reference evidence="4 5" key="1">
    <citation type="submission" date="2019-07" db="EMBL/GenBank/DDBJ databases">
        <title>Whole genome shotgun sequence of Deinococcus cellulosilyticus NBRC 106333.</title>
        <authorList>
            <person name="Hosoyama A."/>
            <person name="Uohara A."/>
            <person name="Ohji S."/>
            <person name="Ichikawa N."/>
        </authorList>
    </citation>
    <scope>NUCLEOTIDE SEQUENCE [LARGE SCALE GENOMIC DNA]</scope>
    <source>
        <strain evidence="4 5">NBRC 106333</strain>
    </source>
</reference>
<dbReference type="GO" id="GO:0004222">
    <property type="term" value="F:metalloendopeptidase activity"/>
    <property type="evidence" value="ECO:0007669"/>
    <property type="project" value="TreeGrafter"/>
</dbReference>
<dbReference type="RefSeq" id="WP_146884510.1">
    <property type="nucleotide sequence ID" value="NZ_BJXB01000009.1"/>
</dbReference>
<dbReference type="EMBL" id="BJXB01000009">
    <property type="protein sequence ID" value="GEM46706.1"/>
    <property type="molecule type" value="Genomic_DNA"/>
</dbReference>
<dbReference type="CDD" id="cd12797">
    <property type="entry name" value="M23_peptidase"/>
    <property type="match status" value="1"/>
</dbReference>
<dbReference type="Gene3D" id="3.10.350.10">
    <property type="entry name" value="LysM domain"/>
    <property type="match status" value="1"/>
</dbReference>
<dbReference type="InterPro" id="IPR016047">
    <property type="entry name" value="M23ase_b-sheet_dom"/>
</dbReference>
<evidence type="ECO:0000256" key="2">
    <source>
        <dbReference type="SAM" id="SignalP"/>
    </source>
</evidence>
<gene>
    <name evidence="4" type="ORF">DC3_23410</name>
</gene>
<keyword evidence="1 2" id="KW-0732">Signal</keyword>
<proteinExistence type="predicted"/>
<keyword evidence="5" id="KW-1185">Reference proteome</keyword>
<dbReference type="PROSITE" id="PS51782">
    <property type="entry name" value="LYSM"/>
    <property type="match status" value="1"/>
</dbReference>
<dbReference type="Gene3D" id="2.70.70.10">
    <property type="entry name" value="Glucose Permease (Domain IIA)"/>
    <property type="match status" value="1"/>
</dbReference>
<comment type="caution">
    <text evidence="4">The sequence shown here is derived from an EMBL/GenBank/DDBJ whole genome shotgun (WGS) entry which is preliminary data.</text>
</comment>
<dbReference type="PANTHER" id="PTHR21666:SF289">
    <property type="entry name" value="L-ALA--D-GLU ENDOPEPTIDASE"/>
    <property type="match status" value="1"/>
</dbReference>
<evidence type="ECO:0000313" key="5">
    <source>
        <dbReference type="Proteomes" id="UP000321306"/>
    </source>
</evidence>
<dbReference type="InterPro" id="IPR050570">
    <property type="entry name" value="Cell_wall_metabolism_enzyme"/>
</dbReference>
<dbReference type="InterPro" id="IPR011055">
    <property type="entry name" value="Dup_hybrid_motif"/>
</dbReference>
<organism evidence="4 5">
    <name type="scientific">Deinococcus cellulosilyticus (strain DSM 18568 / NBRC 106333 / KACC 11606 / 5516J-15)</name>
    <dbReference type="NCBI Taxonomy" id="1223518"/>
    <lineage>
        <taxon>Bacteria</taxon>
        <taxon>Thermotogati</taxon>
        <taxon>Deinococcota</taxon>
        <taxon>Deinococci</taxon>
        <taxon>Deinococcales</taxon>
        <taxon>Deinococcaceae</taxon>
        <taxon>Deinococcus</taxon>
    </lineage>
</organism>
<dbReference type="CDD" id="cd00118">
    <property type="entry name" value="LysM"/>
    <property type="match status" value="1"/>
</dbReference>
<sequence>MKVVWVMVLLWCSVALASEYQVEKGDTLQALAKEFEVTVERLLWANPELKDQHDLVVGQVIHIPVGRTSRFFPQEYLLDSVPVLKWVWPVDGKITSGFGTRTLVVAGSNHHPGVDIAQKTGTPVKAARAGVVKVAGWDNTGFGNTVVIDHGDGWTTRYSHNSQLRVKAGQQVVDGEVIAEVGSTGFSTGPHLDFRMTYQGALVDPVRVFERSIRR</sequence>
<feature type="chain" id="PRO_5021934722" description="LysM domain-containing protein" evidence="2">
    <location>
        <begin position="18"/>
        <end position="215"/>
    </location>
</feature>
<dbReference type="PANTHER" id="PTHR21666">
    <property type="entry name" value="PEPTIDASE-RELATED"/>
    <property type="match status" value="1"/>
</dbReference>
<dbReference type="SUPFAM" id="SSF51261">
    <property type="entry name" value="Duplicated hybrid motif"/>
    <property type="match status" value="1"/>
</dbReference>
<feature type="signal peptide" evidence="2">
    <location>
        <begin position="1"/>
        <end position="17"/>
    </location>
</feature>
<dbReference type="InterPro" id="IPR018392">
    <property type="entry name" value="LysM"/>
</dbReference>
<accession>A0A511N2Q1</accession>
<dbReference type="SMART" id="SM00257">
    <property type="entry name" value="LysM"/>
    <property type="match status" value="1"/>
</dbReference>
<dbReference type="AlphaFoldDB" id="A0A511N2Q1"/>
<evidence type="ECO:0000256" key="1">
    <source>
        <dbReference type="ARBA" id="ARBA00022729"/>
    </source>
</evidence>